<keyword evidence="10 12" id="KW-0238">DNA-binding</keyword>
<dbReference type="Gene3D" id="3.40.1360.10">
    <property type="match status" value="1"/>
</dbReference>
<evidence type="ECO:0000256" key="12">
    <source>
        <dbReference type="HAMAP-Rule" id="MF_00974"/>
    </source>
</evidence>
<dbReference type="InterPro" id="IPR037068">
    <property type="entry name" value="DNA_primase_core_N_sf"/>
</dbReference>
<dbReference type="InterPro" id="IPR019475">
    <property type="entry name" value="DNA_primase_DnaB-bd"/>
</dbReference>
<dbReference type="GO" id="GO:0005737">
    <property type="term" value="C:cytoplasm"/>
    <property type="evidence" value="ECO:0007669"/>
    <property type="project" value="TreeGrafter"/>
</dbReference>
<name>A0A1H8ZIT0_9LACT</name>
<dbReference type="PANTHER" id="PTHR30313:SF2">
    <property type="entry name" value="DNA PRIMASE"/>
    <property type="match status" value="1"/>
</dbReference>
<keyword evidence="9" id="KW-0460">Magnesium</keyword>
<keyword evidence="5 12" id="KW-0235">DNA replication</keyword>
<evidence type="ECO:0000256" key="15">
    <source>
        <dbReference type="SAM" id="Coils"/>
    </source>
</evidence>
<dbReference type="Pfam" id="PF10410">
    <property type="entry name" value="DnaB_bind"/>
    <property type="match status" value="1"/>
</dbReference>
<keyword evidence="3 12" id="KW-0808">Transferase</keyword>
<feature type="zinc finger region" description="CHC2-type" evidence="12 14">
    <location>
        <begin position="39"/>
        <end position="63"/>
    </location>
</feature>
<dbReference type="Pfam" id="PF01807">
    <property type="entry name" value="Zn_ribbon_DnaG"/>
    <property type="match status" value="1"/>
</dbReference>
<comment type="cofactor">
    <cofactor evidence="12 13 14">
        <name>Zn(2+)</name>
        <dbReference type="ChEBI" id="CHEBI:29105"/>
    </cofactor>
    <text evidence="12 13 14">Binds 1 zinc ion per monomer.</text>
</comment>
<organism evidence="17 18">
    <name type="scientific">Ignavigranum ruoffiae</name>
    <dbReference type="NCBI Taxonomy" id="89093"/>
    <lineage>
        <taxon>Bacteria</taxon>
        <taxon>Bacillati</taxon>
        <taxon>Bacillota</taxon>
        <taxon>Bacilli</taxon>
        <taxon>Lactobacillales</taxon>
        <taxon>Aerococcaceae</taxon>
        <taxon>Ignavigranum</taxon>
    </lineage>
</organism>
<comment type="catalytic activity">
    <reaction evidence="12">
        <text>ssDNA + n NTP = ssDNA/pppN(pN)n-1 hybrid + (n-1) diphosphate.</text>
        <dbReference type="EC" id="2.7.7.101"/>
    </reaction>
</comment>
<keyword evidence="11 12" id="KW-0804">Transcription</keyword>
<keyword evidence="2 12" id="KW-0639">Primosome</keyword>
<evidence type="ECO:0000256" key="11">
    <source>
        <dbReference type="ARBA" id="ARBA00023163"/>
    </source>
</evidence>
<evidence type="ECO:0000256" key="9">
    <source>
        <dbReference type="ARBA" id="ARBA00022842"/>
    </source>
</evidence>
<dbReference type="Gene3D" id="1.10.860.10">
    <property type="entry name" value="DNAb Helicase, Chain A"/>
    <property type="match status" value="1"/>
</dbReference>
<dbReference type="Gene3D" id="3.90.980.10">
    <property type="entry name" value="DNA primase, catalytic core, N-terminal domain"/>
    <property type="match status" value="1"/>
</dbReference>
<dbReference type="InterPro" id="IPR034151">
    <property type="entry name" value="TOPRIM_DnaG_bac"/>
</dbReference>
<dbReference type="SMART" id="SM00400">
    <property type="entry name" value="ZnF_CHCC"/>
    <property type="match status" value="1"/>
</dbReference>
<keyword evidence="8 12" id="KW-0862">Zinc</keyword>
<comment type="similarity">
    <text evidence="12 13">Belongs to the DnaG primase family.</text>
</comment>
<dbReference type="Gene3D" id="3.90.580.10">
    <property type="entry name" value="Zinc finger, CHC2-type domain"/>
    <property type="match status" value="1"/>
</dbReference>
<dbReference type="PANTHER" id="PTHR30313">
    <property type="entry name" value="DNA PRIMASE"/>
    <property type="match status" value="1"/>
</dbReference>
<feature type="domain" description="Toprim" evidence="16">
    <location>
        <begin position="259"/>
        <end position="336"/>
    </location>
</feature>
<dbReference type="InterPro" id="IPR006171">
    <property type="entry name" value="TOPRIM_dom"/>
</dbReference>
<dbReference type="SMART" id="SM00493">
    <property type="entry name" value="TOPRIM"/>
    <property type="match status" value="1"/>
</dbReference>
<evidence type="ECO:0000256" key="14">
    <source>
        <dbReference type="PIRSR" id="PIRSR002811-1"/>
    </source>
</evidence>
<dbReference type="GO" id="GO:0000428">
    <property type="term" value="C:DNA-directed RNA polymerase complex"/>
    <property type="evidence" value="ECO:0007669"/>
    <property type="project" value="UniProtKB-KW"/>
</dbReference>
<evidence type="ECO:0000256" key="13">
    <source>
        <dbReference type="PIRNR" id="PIRNR002811"/>
    </source>
</evidence>
<keyword evidence="1 12" id="KW-0240">DNA-directed RNA polymerase</keyword>
<dbReference type="GO" id="GO:1990077">
    <property type="term" value="C:primosome complex"/>
    <property type="evidence" value="ECO:0007669"/>
    <property type="project" value="UniProtKB-KW"/>
</dbReference>
<dbReference type="EC" id="2.7.7.101" evidence="12"/>
<dbReference type="InterPro" id="IPR002694">
    <property type="entry name" value="Znf_CHC2"/>
</dbReference>
<dbReference type="FunFam" id="3.40.1360.10:FF:000002">
    <property type="entry name" value="DNA primase"/>
    <property type="match status" value="1"/>
</dbReference>
<dbReference type="Pfam" id="PF13155">
    <property type="entry name" value="Toprim_2"/>
    <property type="match status" value="1"/>
</dbReference>
<evidence type="ECO:0000256" key="1">
    <source>
        <dbReference type="ARBA" id="ARBA00022478"/>
    </source>
</evidence>
<dbReference type="GO" id="GO:0008270">
    <property type="term" value="F:zinc ion binding"/>
    <property type="evidence" value="ECO:0007669"/>
    <property type="project" value="UniProtKB-UniRule"/>
</dbReference>
<dbReference type="InterPro" id="IPR013264">
    <property type="entry name" value="DNAG_N"/>
</dbReference>
<accession>A0A1H8ZIT0</accession>
<dbReference type="GO" id="GO:0006269">
    <property type="term" value="P:DNA replication, synthesis of primer"/>
    <property type="evidence" value="ECO:0007669"/>
    <property type="project" value="UniProtKB-UniRule"/>
</dbReference>
<dbReference type="HAMAP" id="MF_00974">
    <property type="entry name" value="DNA_primase_DnaG"/>
    <property type="match status" value="1"/>
</dbReference>
<keyword evidence="18" id="KW-1185">Reference proteome</keyword>
<dbReference type="AlphaFoldDB" id="A0A1H8ZIT0"/>
<protein>
    <recommendedName>
        <fullName evidence="12 13">DNA primase</fullName>
        <ecNumber evidence="12">2.7.7.101</ecNumber>
    </recommendedName>
</protein>
<evidence type="ECO:0000313" key="17">
    <source>
        <dbReference type="EMBL" id="SEP64127.1"/>
    </source>
</evidence>
<evidence type="ECO:0000256" key="10">
    <source>
        <dbReference type="ARBA" id="ARBA00023125"/>
    </source>
</evidence>
<dbReference type="Proteomes" id="UP000198833">
    <property type="component" value="Unassembled WGS sequence"/>
</dbReference>
<keyword evidence="7 12" id="KW-0863">Zinc-finger</keyword>
<dbReference type="OrthoDB" id="9803773at2"/>
<dbReference type="RefSeq" id="WP_092569967.1">
    <property type="nucleotide sequence ID" value="NZ_CALUDV010000002.1"/>
</dbReference>
<dbReference type="GO" id="GO:0003899">
    <property type="term" value="F:DNA-directed RNA polymerase activity"/>
    <property type="evidence" value="ECO:0007669"/>
    <property type="project" value="UniProtKB-UniRule"/>
</dbReference>
<dbReference type="InterPro" id="IPR030846">
    <property type="entry name" value="DnaG_bac"/>
</dbReference>
<keyword evidence="6 12" id="KW-0479">Metal-binding</keyword>
<evidence type="ECO:0000256" key="6">
    <source>
        <dbReference type="ARBA" id="ARBA00022723"/>
    </source>
</evidence>
<gene>
    <name evidence="12" type="primary">dnaG</name>
    <name evidence="17" type="ORF">SAMN04488558_101252</name>
</gene>
<dbReference type="STRING" id="89093.SAMN04488558_101252"/>
<dbReference type="PROSITE" id="PS50880">
    <property type="entry name" value="TOPRIM"/>
    <property type="match status" value="1"/>
</dbReference>
<evidence type="ECO:0000256" key="4">
    <source>
        <dbReference type="ARBA" id="ARBA00022695"/>
    </source>
</evidence>
<evidence type="ECO:0000256" key="8">
    <source>
        <dbReference type="ARBA" id="ARBA00022833"/>
    </source>
</evidence>
<evidence type="ECO:0000313" key="18">
    <source>
        <dbReference type="Proteomes" id="UP000198833"/>
    </source>
</evidence>
<evidence type="ECO:0000256" key="7">
    <source>
        <dbReference type="ARBA" id="ARBA00022771"/>
    </source>
</evidence>
<dbReference type="NCBIfam" id="TIGR01391">
    <property type="entry name" value="dnaG"/>
    <property type="match status" value="1"/>
</dbReference>
<dbReference type="InterPro" id="IPR016136">
    <property type="entry name" value="DNA_helicase_N/primase_C"/>
</dbReference>
<dbReference type="InterPro" id="IPR006295">
    <property type="entry name" value="DNA_primase_DnaG"/>
</dbReference>
<evidence type="ECO:0000256" key="3">
    <source>
        <dbReference type="ARBA" id="ARBA00022679"/>
    </source>
</evidence>
<comment type="function">
    <text evidence="12 13">RNA polymerase that catalyzes the synthesis of short RNA molecules used as primers for DNA polymerase during DNA replication.</text>
</comment>
<proteinExistence type="inferred from homology"/>
<dbReference type="InterPro" id="IPR050219">
    <property type="entry name" value="DnaG_primase"/>
</dbReference>
<dbReference type="Pfam" id="PF08275">
    <property type="entry name" value="DNAG_N"/>
    <property type="match status" value="1"/>
</dbReference>
<dbReference type="GO" id="GO:0003677">
    <property type="term" value="F:DNA binding"/>
    <property type="evidence" value="ECO:0007669"/>
    <property type="project" value="UniProtKB-KW"/>
</dbReference>
<feature type="coiled-coil region" evidence="15">
    <location>
        <begin position="563"/>
        <end position="590"/>
    </location>
</feature>
<dbReference type="PIRSF" id="PIRSF002811">
    <property type="entry name" value="DnaG"/>
    <property type="match status" value="1"/>
</dbReference>
<keyword evidence="4 12" id="KW-0548">Nucleotidyltransferase</keyword>
<keyword evidence="15" id="KW-0175">Coiled coil</keyword>
<sequence>MVHIPQEMIEKIRSQTNIVDLIGQYVDLNKRGNNYIASCPFHEDRNPSFSVSQDKQIFKCFSCGRGGNVFSFIQEMEGVSFPEAVQKVAEFAHVPLNLDLSQDKPTQAHSHLYQIHQWVAEFYHYYLVNTKKAQPGLAYLQDRQLATETIETFQLGMAPQNSDLLINLIQEKGFSQEQALQSGIFYLDQQGQLVDRFRGRLIFPLRNQQGRVIAFSGRAFLDSQADQAKYINSPETEIFNKSRLIYNLDLARPASRKLGYHIVCEGYMDVISLYQAGFENVVATMGTSLTVNHLESLRKIASEIIFVFDGDQAGQKATARAFDLVQKLDQIQAKTIKIPNQLDPDEWIKKYGRESFQKLIDQAESFYEFQREYIKPQYQLNDDQGLAQYIEHLIQLISQIKSPVERSLRITDLSRTYQLEEAMIQEQVNRQILHQVDQTQEQSQVVGSATTVDLSPRMEEFYSKEALQSEKTILFNLIFYPRAWQFIEELDQPIVLFHPLAQELFLIVQEYYYEEGNPLPLTQVTDRVTDVRMNDLLTSILWESEKLDFNRKVMEDCLATIERAFIKQEVKELSEELNQLRLTNQKNKENQTMLRIMTLLRKIK</sequence>
<dbReference type="SUPFAM" id="SSF56731">
    <property type="entry name" value="DNA primase core"/>
    <property type="match status" value="1"/>
</dbReference>
<dbReference type="CDD" id="cd03364">
    <property type="entry name" value="TOPRIM_DnaG_primases"/>
    <property type="match status" value="1"/>
</dbReference>
<comment type="subunit">
    <text evidence="12">Monomer. Interacts with DnaB.</text>
</comment>
<comment type="domain">
    <text evidence="12">Contains an N-terminal zinc-binding domain, a central core domain that contains the primase activity, and a C-terminal DnaB-binding domain.</text>
</comment>
<evidence type="ECO:0000259" key="16">
    <source>
        <dbReference type="PROSITE" id="PS50880"/>
    </source>
</evidence>
<evidence type="ECO:0000256" key="2">
    <source>
        <dbReference type="ARBA" id="ARBA00022515"/>
    </source>
</evidence>
<dbReference type="SUPFAM" id="SSF57783">
    <property type="entry name" value="Zinc beta-ribbon"/>
    <property type="match status" value="1"/>
</dbReference>
<dbReference type="FunFam" id="3.90.580.10:FF:000001">
    <property type="entry name" value="DNA primase"/>
    <property type="match status" value="1"/>
</dbReference>
<dbReference type="EMBL" id="FOEN01000001">
    <property type="protein sequence ID" value="SEP64127.1"/>
    <property type="molecule type" value="Genomic_DNA"/>
</dbReference>
<dbReference type="InterPro" id="IPR036977">
    <property type="entry name" value="DNA_primase_Znf_CHC2"/>
</dbReference>
<evidence type="ECO:0000256" key="5">
    <source>
        <dbReference type="ARBA" id="ARBA00022705"/>
    </source>
</evidence>
<reference evidence="17 18" key="1">
    <citation type="submission" date="2016-10" db="EMBL/GenBank/DDBJ databases">
        <authorList>
            <person name="de Groot N.N."/>
        </authorList>
    </citation>
    <scope>NUCLEOTIDE SEQUENCE [LARGE SCALE GENOMIC DNA]</scope>
    <source>
        <strain evidence="17 18">DSM 15695</strain>
    </source>
</reference>